<feature type="region of interest" description="Disordered" evidence="2">
    <location>
        <begin position="731"/>
        <end position="784"/>
    </location>
</feature>
<feature type="region of interest" description="Disordered" evidence="2">
    <location>
        <begin position="227"/>
        <end position="317"/>
    </location>
</feature>
<feature type="compositionally biased region" description="Basic and acidic residues" evidence="2">
    <location>
        <begin position="47"/>
        <end position="61"/>
    </location>
</feature>
<dbReference type="InterPro" id="IPR032013">
    <property type="entry name" value="DUF4795"/>
</dbReference>
<reference evidence="4" key="1">
    <citation type="submission" date="2025-08" db="UniProtKB">
        <authorList>
            <consortium name="Ensembl"/>
        </authorList>
    </citation>
    <scope>IDENTIFICATION</scope>
</reference>
<dbReference type="STRING" id="205130.ENSMAMP00000028325"/>
<feature type="coiled-coil region" evidence="1">
    <location>
        <begin position="401"/>
        <end position="456"/>
    </location>
</feature>
<evidence type="ECO:0000313" key="4">
    <source>
        <dbReference type="Ensembl" id="ENSMAMP00000028325.1"/>
    </source>
</evidence>
<feature type="compositionally biased region" description="Polar residues" evidence="2">
    <location>
        <begin position="265"/>
        <end position="275"/>
    </location>
</feature>
<sequence length="784" mass="86557">MSEENISLYDLLNLSIGSPQQGVVNFSALHALLHAVLRQLDIRDMKTRWRDSPPGDGHPDYQVDVTGPTKQYQQTENEHLNQEDMDQEVQPGANLEERTPSPTSTTPSPGTAADGQGTLHSRIQTCEDGVSKAMALIQELHSQKDILKGEIKELLHQQEVLAAQGETLTDMEKCCHRVDALEETMRSLSNSFQKYPDSEELRRFVTWGVMQSAPLGETENEFTNSVVDPATAGKPKSTPSNSNFTGIDTSSSTPSSPHPVEDTVRTASSGISGESSVLPLVTDDKTTDTTSVLSEPPQSTHPITGPSAAGMPPSGVASSSGCFSETLMNISSLRERFNTLEARMAVLEEGTLDQTELSHIRKLINTQGSQDVSNNLMDQLNGQSALIDSLMSDQEKNVELVNDVQTAILQLQAECEKLHETTRCLHEDNRQKQSHIEELYKTTEELEEKKADKQMVESEIKADKSALDSKVSRLQFDSMTEQLNTMFHELLNKVMGQEQDWHKVMDKLSTEMECKLNRIELDSVKKQLEDRWKNIHEKLQAQGAPEHEDAAGIRKQLVDRFHCLSCDRPVVKHTPGPHLVTLPSTPGFPSHKSIRPFTVYALEQFRQHYRSERNSEPTDHSPVAMWRSCGGSHTITSAGQRRPGLQYMKHHSQTEVDGMIQSEEVDIVGLDGHIYKGRLNPTVIRNTDTKLPTISTKDAGVCKTKDKARCSPPHKPAVSPEVGHSVLVQHPHGARSAQCSRSASSSSGRDWPVSALGCASQSSITQTSAAAESRESPDPQQVSL</sequence>
<dbReference type="GeneID" id="113140296"/>
<feature type="domain" description="DUF4795" evidence="3">
    <location>
        <begin position="395"/>
        <end position="596"/>
    </location>
</feature>
<evidence type="ECO:0000256" key="2">
    <source>
        <dbReference type="SAM" id="MobiDB-lite"/>
    </source>
</evidence>
<protein>
    <submittedName>
        <fullName evidence="4">Glutamine-rich protein 2-like</fullName>
    </submittedName>
</protein>
<evidence type="ECO:0000256" key="1">
    <source>
        <dbReference type="SAM" id="Coils"/>
    </source>
</evidence>
<proteinExistence type="predicted"/>
<evidence type="ECO:0000313" key="5">
    <source>
        <dbReference type="Proteomes" id="UP000261640"/>
    </source>
</evidence>
<reference evidence="4" key="2">
    <citation type="submission" date="2025-09" db="UniProtKB">
        <authorList>
            <consortium name="Ensembl"/>
        </authorList>
    </citation>
    <scope>IDENTIFICATION</scope>
</reference>
<feature type="compositionally biased region" description="Low complexity" evidence="2">
    <location>
        <begin position="759"/>
        <end position="771"/>
    </location>
</feature>
<feature type="compositionally biased region" description="Low complexity" evidence="2">
    <location>
        <begin position="100"/>
        <end position="109"/>
    </location>
</feature>
<keyword evidence="1" id="KW-0175">Coiled coil</keyword>
<feature type="compositionally biased region" description="Polar residues" evidence="2">
    <location>
        <begin position="237"/>
        <end position="248"/>
    </location>
</feature>
<feature type="compositionally biased region" description="Low complexity" evidence="2">
    <location>
        <begin position="734"/>
        <end position="749"/>
    </location>
</feature>
<dbReference type="PANTHER" id="PTHR47080:SF2">
    <property type="entry name" value="GLUTAMINE-RICH PROTEIN 2"/>
    <property type="match status" value="1"/>
</dbReference>
<feature type="region of interest" description="Disordered" evidence="2">
    <location>
        <begin position="93"/>
        <end position="117"/>
    </location>
</feature>
<dbReference type="RefSeq" id="XP_026179901.1">
    <property type="nucleotide sequence ID" value="XM_026324116.1"/>
</dbReference>
<keyword evidence="5" id="KW-1185">Reference proteome</keyword>
<organism evidence="4 5">
    <name type="scientific">Mastacembelus armatus</name>
    <name type="common">zig-zag eel</name>
    <dbReference type="NCBI Taxonomy" id="205130"/>
    <lineage>
        <taxon>Eukaryota</taxon>
        <taxon>Metazoa</taxon>
        <taxon>Chordata</taxon>
        <taxon>Craniata</taxon>
        <taxon>Vertebrata</taxon>
        <taxon>Euteleostomi</taxon>
        <taxon>Actinopterygii</taxon>
        <taxon>Neopterygii</taxon>
        <taxon>Teleostei</taxon>
        <taxon>Neoteleostei</taxon>
        <taxon>Acanthomorphata</taxon>
        <taxon>Anabantaria</taxon>
        <taxon>Synbranchiformes</taxon>
        <taxon>Mastacembelidae</taxon>
        <taxon>Mastacembelus</taxon>
    </lineage>
</organism>
<feature type="region of interest" description="Disordered" evidence="2">
    <location>
        <begin position="47"/>
        <end position="66"/>
    </location>
</feature>
<dbReference type="Pfam" id="PF16043">
    <property type="entry name" value="DUF4795"/>
    <property type="match status" value="1"/>
</dbReference>
<dbReference type="OrthoDB" id="5981048at2759"/>
<dbReference type="InParanoid" id="A0A3Q3SPN8"/>
<dbReference type="PANTHER" id="PTHR47080">
    <property type="entry name" value="CHROMOSOME 16 OPEN READING FRAME 96"/>
    <property type="match status" value="1"/>
</dbReference>
<dbReference type="AlphaFoldDB" id="A0A3Q3SPN8"/>
<accession>A0A3Q3SPN8</accession>
<name>A0A3Q3SPN8_9TELE</name>
<feature type="compositionally biased region" description="Polar residues" evidence="2">
    <location>
        <begin position="291"/>
        <end position="302"/>
    </location>
</feature>
<dbReference type="Proteomes" id="UP000261640">
    <property type="component" value="Unplaced"/>
</dbReference>
<evidence type="ECO:0000259" key="3">
    <source>
        <dbReference type="Pfam" id="PF16043"/>
    </source>
</evidence>
<dbReference type="GeneTree" id="ENSGT00940000161294"/>
<dbReference type="Ensembl" id="ENSMAMT00000029063.2">
    <property type="protein sequence ID" value="ENSMAMP00000028325.1"/>
    <property type="gene ID" value="ENSMAMG00000019061.2"/>
</dbReference>